<gene>
    <name evidence="1" type="ORF">LCGC14_0970930</name>
</gene>
<dbReference type="EMBL" id="LAZR01003569">
    <property type="protein sequence ID" value="KKN16935.1"/>
    <property type="molecule type" value="Genomic_DNA"/>
</dbReference>
<evidence type="ECO:0000313" key="1">
    <source>
        <dbReference type="EMBL" id="KKN16935.1"/>
    </source>
</evidence>
<reference evidence="1" key="1">
    <citation type="journal article" date="2015" name="Nature">
        <title>Complex archaea that bridge the gap between prokaryotes and eukaryotes.</title>
        <authorList>
            <person name="Spang A."/>
            <person name="Saw J.H."/>
            <person name="Jorgensen S.L."/>
            <person name="Zaremba-Niedzwiedzka K."/>
            <person name="Martijn J."/>
            <person name="Lind A.E."/>
            <person name="van Eijk R."/>
            <person name="Schleper C."/>
            <person name="Guy L."/>
            <person name="Ettema T.J."/>
        </authorList>
    </citation>
    <scope>NUCLEOTIDE SEQUENCE</scope>
</reference>
<name>A0A0F9NBS4_9ZZZZ</name>
<sequence length="83" mass="9356">MTDTKEKPKDEAKTKDRWSRGGQIYFFDGWGWGTTRYGDSICMGKEEDILKALEENTSLGSSGLDRILRIERNRVGVPSGTVL</sequence>
<comment type="caution">
    <text evidence="1">The sequence shown here is derived from an EMBL/GenBank/DDBJ whole genome shotgun (WGS) entry which is preliminary data.</text>
</comment>
<proteinExistence type="predicted"/>
<dbReference type="AlphaFoldDB" id="A0A0F9NBS4"/>
<protein>
    <submittedName>
        <fullName evidence="1">Uncharacterized protein</fullName>
    </submittedName>
</protein>
<accession>A0A0F9NBS4</accession>
<organism evidence="1">
    <name type="scientific">marine sediment metagenome</name>
    <dbReference type="NCBI Taxonomy" id="412755"/>
    <lineage>
        <taxon>unclassified sequences</taxon>
        <taxon>metagenomes</taxon>
        <taxon>ecological metagenomes</taxon>
    </lineage>
</organism>